<organism evidence="1 2">
    <name type="scientific">Chara braunii</name>
    <name type="common">Braun's stonewort</name>
    <dbReference type="NCBI Taxonomy" id="69332"/>
    <lineage>
        <taxon>Eukaryota</taxon>
        <taxon>Viridiplantae</taxon>
        <taxon>Streptophyta</taxon>
        <taxon>Charophyceae</taxon>
        <taxon>Charales</taxon>
        <taxon>Characeae</taxon>
        <taxon>Chara</taxon>
    </lineage>
</organism>
<sequence length="81" mass="9329">MCGLPGSTQGMVERVLCVDYLVQPKGWSVGTTLTLWSTCFIKDYLWTIWFNTGEVCGDHFVDHLFSKDYFWGCLVQPRAWS</sequence>
<name>A0A388LM56_CHABU</name>
<dbReference type="AlphaFoldDB" id="A0A388LM56"/>
<comment type="caution">
    <text evidence="1">The sequence shown here is derived from an EMBL/GenBank/DDBJ whole genome shotgun (WGS) entry which is preliminary data.</text>
</comment>
<keyword evidence="2" id="KW-1185">Reference proteome</keyword>
<accession>A0A388LM56</accession>
<gene>
    <name evidence="1" type="ORF">CBR_g37130</name>
</gene>
<proteinExistence type="predicted"/>
<dbReference type="Proteomes" id="UP000265515">
    <property type="component" value="Unassembled WGS sequence"/>
</dbReference>
<dbReference type="Gramene" id="GBG83416">
    <property type="protein sequence ID" value="GBG83416"/>
    <property type="gene ID" value="CBR_g37130"/>
</dbReference>
<protein>
    <submittedName>
        <fullName evidence="1">Uncharacterized protein</fullName>
    </submittedName>
</protein>
<evidence type="ECO:0000313" key="2">
    <source>
        <dbReference type="Proteomes" id="UP000265515"/>
    </source>
</evidence>
<dbReference type="EMBL" id="BFEA01000438">
    <property type="protein sequence ID" value="GBG83416.1"/>
    <property type="molecule type" value="Genomic_DNA"/>
</dbReference>
<reference evidence="1 2" key="1">
    <citation type="journal article" date="2018" name="Cell">
        <title>The Chara Genome: Secondary Complexity and Implications for Plant Terrestrialization.</title>
        <authorList>
            <person name="Nishiyama T."/>
            <person name="Sakayama H."/>
            <person name="Vries J.D."/>
            <person name="Buschmann H."/>
            <person name="Saint-Marcoux D."/>
            <person name="Ullrich K.K."/>
            <person name="Haas F.B."/>
            <person name="Vanderstraeten L."/>
            <person name="Becker D."/>
            <person name="Lang D."/>
            <person name="Vosolsobe S."/>
            <person name="Rombauts S."/>
            <person name="Wilhelmsson P.K.I."/>
            <person name="Janitza P."/>
            <person name="Kern R."/>
            <person name="Heyl A."/>
            <person name="Rumpler F."/>
            <person name="Villalobos L.I.A.C."/>
            <person name="Clay J.M."/>
            <person name="Skokan R."/>
            <person name="Toyoda A."/>
            <person name="Suzuki Y."/>
            <person name="Kagoshima H."/>
            <person name="Schijlen E."/>
            <person name="Tajeshwar N."/>
            <person name="Catarino B."/>
            <person name="Hetherington A.J."/>
            <person name="Saltykova A."/>
            <person name="Bonnot C."/>
            <person name="Breuninger H."/>
            <person name="Symeonidi A."/>
            <person name="Radhakrishnan G.V."/>
            <person name="Van Nieuwerburgh F."/>
            <person name="Deforce D."/>
            <person name="Chang C."/>
            <person name="Karol K.G."/>
            <person name="Hedrich R."/>
            <person name="Ulvskov P."/>
            <person name="Glockner G."/>
            <person name="Delwiche C.F."/>
            <person name="Petrasek J."/>
            <person name="Van de Peer Y."/>
            <person name="Friml J."/>
            <person name="Beilby M."/>
            <person name="Dolan L."/>
            <person name="Kohara Y."/>
            <person name="Sugano S."/>
            <person name="Fujiyama A."/>
            <person name="Delaux P.-M."/>
            <person name="Quint M."/>
            <person name="TheiBen G."/>
            <person name="Hagemann M."/>
            <person name="Harholt J."/>
            <person name="Dunand C."/>
            <person name="Zachgo S."/>
            <person name="Langdale J."/>
            <person name="Maumus F."/>
            <person name="Straeten D.V.D."/>
            <person name="Gould S.B."/>
            <person name="Rensing S.A."/>
        </authorList>
    </citation>
    <scope>NUCLEOTIDE SEQUENCE [LARGE SCALE GENOMIC DNA]</scope>
    <source>
        <strain evidence="1 2">S276</strain>
    </source>
</reference>
<evidence type="ECO:0000313" key="1">
    <source>
        <dbReference type="EMBL" id="GBG83416.1"/>
    </source>
</evidence>